<dbReference type="OrthoDB" id="2507551at2759"/>
<evidence type="ECO:0000313" key="2">
    <source>
        <dbReference type="EnsemblFungi" id="PTTG_07738-t43_1-p1"/>
    </source>
</evidence>
<dbReference type="VEuPathDB" id="FungiDB:PTTG_07738"/>
<accession>A0A0C4F3Q7</accession>
<protein>
    <submittedName>
        <fullName evidence="1 2">Uncharacterized protein</fullName>
    </submittedName>
</protein>
<name>A0A0C4F3Q7_PUCT1</name>
<sequence length="128" mass="14219">MFIEIRANFDEHLSKSNLNAVFNSFVTNGSYEGSLLPAQFDQIVDQLSTKYGFSIPLSIDHVQGPNGPVPANYLIRATLQEWTRARQESGHVDGHFPDFVAFRGMVLHDDNLSEGGQQIPNAINISDN</sequence>
<dbReference type="EnsemblFungi" id="PTTG_07738-t43_1">
    <property type="protein sequence ID" value="PTTG_07738-t43_1-p1"/>
    <property type="gene ID" value="PTTG_07738"/>
</dbReference>
<reference evidence="1" key="1">
    <citation type="submission" date="2009-11" db="EMBL/GenBank/DDBJ databases">
        <authorList>
            <consortium name="The Broad Institute Genome Sequencing Platform"/>
            <person name="Ward D."/>
            <person name="Feldgarden M."/>
            <person name="Earl A."/>
            <person name="Young S.K."/>
            <person name="Zeng Q."/>
            <person name="Koehrsen M."/>
            <person name="Alvarado L."/>
            <person name="Berlin A."/>
            <person name="Bochicchio J."/>
            <person name="Borenstein D."/>
            <person name="Chapman S.B."/>
            <person name="Chen Z."/>
            <person name="Engels R."/>
            <person name="Freedman E."/>
            <person name="Gellesch M."/>
            <person name="Goldberg J."/>
            <person name="Griggs A."/>
            <person name="Gujja S."/>
            <person name="Heilman E."/>
            <person name="Heiman D."/>
            <person name="Hepburn T."/>
            <person name="Howarth C."/>
            <person name="Jen D."/>
            <person name="Larson L."/>
            <person name="Lewis B."/>
            <person name="Mehta T."/>
            <person name="Park D."/>
            <person name="Pearson M."/>
            <person name="Roberts A."/>
            <person name="Saif S."/>
            <person name="Shea T."/>
            <person name="Shenoy N."/>
            <person name="Sisk P."/>
            <person name="Stolte C."/>
            <person name="Sykes S."/>
            <person name="Thomson T."/>
            <person name="Walk T."/>
            <person name="White J."/>
            <person name="Yandava C."/>
            <person name="Izard J."/>
            <person name="Baranova O.V."/>
            <person name="Blanton J.M."/>
            <person name="Tanner A.C."/>
            <person name="Dewhirst F.E."/>
            <person name="Haas B."/>
            <person name="Nusbaum C."/>
            <person name="Birren B."/>
        </authorList>
    </citation>
    <scope>NUCLEOTIDE SEQUENCE [LARGE SCALE GENOMIC DNA]</scope>
    <source>
        <strain evidence="1">1-1 BBBD Race 1</strain>
    </source>
</reference>
<organism evidence="1">
    <name type="scientific">Puccinia triticina (isolate 1-1 / race 1 (BBBD))</name>
    <name type="common">Brown leaf rust fungus</name>
    <dbReference type="NCBI Taxonomy" id="630390"/>
    <lineage>
        <taxon>Eukaryota</taxon>
        <taxon>Fungi</taxon>
        <taxon>Dikarya</taxon>
        <taxon>Basidiomycota</taxon>
        <taxon>Pucciniomycotina</taxon>
        <taxon>Pucciniomycetes</taxon>
        <taxon>Pucciniales</taxon>
        <taxon>Pucciniaceae</taxon>
        <taxon>Puccinia</taxon>
    </lineage>
</organism>
<reference evidence="2" key="4">
    <citation type="submission" date="2025-05" db="UniProtKB">
        <authorList>
            <consortium name="EnsemblFungi"/>
        </authorList>
    </citation>
    <scope>IDENTIFICATION</scope>
    <source>
        <strain evidence="2">isolate 1-1 / race 1 (BBBD)</strain>
    </source>
</reference>
<reference evidence="2 3" key="3">
    <citation type="journal article" date="2017" name="G3 (Bethesda)">
        <title>Comparative analysis highlights variable genome content of wheat rusts and divergence of the mating loci.</title>
        <authorList>
            <person name="Cuomo C.A."/>
            <person name="Bakkeren G."/>
            <person name="Khalil H.B."/>
            <person name="Panwar V."/>
            <person name="Joly D."/>
            <person name="Linning R."/>
            <person name="Sakthikumar S."/>
            <person name="Song X."/>
            <person name="Adiconis X."/>
            <person name="Fan L."/>
            <person name="Goldberg J.M."/>
            <person name="Levin J.Z."/>
            <person name="Young S."/>
            <person name="Zeng Q."/>
            <person name="Anikster Y."/>
            <person name="Bruce M."/>
            <person name="Wang M."/>
            <person name="Yin C."/>
            <person name="McCallum B."/>
            <person name="Szabo L.J."/>
            <person name="Hulbert S."/>
            <person name="Chen X."/>
            <person name="Fellers J.P."/>
        </authorList>
    </citation>
    <scope>NUCLEOTIDE SEQUENCE</scope>
    <source>
        <strain evidence="2">isolate 1-1 / race 1 (BBBD)</strain>
        <strain evidence="3">Isolate 1-1 / race 1 (BBBD)</strain>
    </source>
</reference>
<gene>
    <name evidence="1" type="ORF">PTTG_07738</name>
</gene>
<keyword evidence="3" id="KW-1185">Reference proteome</keyword>
<dbReference type="AlphaFoldDB" id="A0A0C4F3Q7"/>
<reference evidence="1" key="2">
    <citation type="submission" date="2016-05" db="EMBL/GenBank/DDBJ databases">
        <title>Comparative analysis highlights variable genome content of wheat rusts and divergence of the mating loci.</title>
        <authorList>
            <person name="Cuomo C.A."/>
            <person name="Bakkeren G."/>
            <person name="Szabo L."/>
            <person name="Khalil H."/>
            <person name="Joly D."/>
            <person name="Goldberg J."/>
            <person name="Young S."/>
            <person name="Zeng Q."/>
            <person name="Fellers J."/>
        </authorList>
    </citation>
    <scope>NUCLEOTIDE SEQUENCE [LARGE SCALE GENOMIC DNA]</scope>
    <source>
        <strain evidence="1">1-1 BBBD Race 1</strain>
    </source>
</reference>
<dbReference type="Proteomes" id="UP000005240">
    <property type="component" value="Unassembled WGS sequence"/>
</dbReference>
<dbReference type="EMBL" id="ADAS02000048">
    <property type="protein sequence ID" value="OAV93713.1"/>
    <property type="molecule type" value="Genomic_DNA"/>
</dbReference>
<evidence type="ECO:0000313" key="3">
    <source>
        <dbReference type="Proteomes" id="UP000005240"/>
    </source>
</evidence>
<proteinExistence type="predicted"/>
<evidence type="ECO:0000313" key="1">
    <source>
        <dbReference type="EMBL" id="OAV93713.1"/>
    </source>
</evidence>